<keyword evidence="1" id="KW-0812">Transmembrane</keyword>
<protein>
    <recommendedName>
        <fullName evidence="2">DUF6533 domain-containing protein</fullName>
    </recommendedName>
</protein>
<name>A0A1B7MVS5_9AGAM</name>
<dbReference type="AlphaFoldDB" id="A0A1B7MVS5"/>
<evidence type="ECO:0000313" key="4">
    <source>
        <dbReference type="Proteomes" id="UP000092154"/>
    </source>
</evidence>
<feature type="transmembrane region" description="Helical" evidence="1">
    <location>
        <begin position="128"/>
        <end position="147"/>
    </location>
</feature>
<keyword evidence="1" id="KW-0472">Membrane</keyword>
<dbReference type="InterPro" id="IPR045340">
    <property type="entry name" value="DUF6533"/>
</dbReference>
<evidence type="ECO:0000256" key="1">
    <source>
        <dbReference type="SAM" id="Phobius"/>
    </source>
</evidence>
<dbReference type="EMBL" id="KV448398">
    <property type="protein sequence ID" value="OAX36723.1"/>
    <property type="molecule type" value="Genomic_DNA"/>
</dbReference>
<feature type="transmembrane region" description="Helical" evidence="1">
    <location>
        <begin position="245"/>
        <end position="269"/>
    </location>
</feature>
<sequence>MVVPLRLHLVRIPVIYKKWGASCACFARLVFSSLMVAQYSTDDITAARSLQTYTYMYASMVTFWTYDYVCSLNEEWTFLLRSRWTKVKSLYIITRYVPFIFFIGHLYLNFIPNNNPNKCQTLNTICEGFSLVSVICSECFFILRTYALWNSNKIILAVILFSFFAIIIASVSVLFATTATAPFETSGIPGITGCYQSEGSVELFIPFLLLFAIEFELLLLTLIRAIQSWRTASSALYMVLLKHNIFYYACGLFFSALNIFASLVLKYAYSSLLQKYVPRKPAAHLQQYY</sequence>
<dbReference type="STRING" id="1314800.A0A1B7MVS5"/>
<dbReference type="Pfam" id="PF20151">
    <property type="entry name" value="DUF6533"/>
    <property type="match status" value="1"/>
</dbReference>
<organism evidence="3 4">
    <name type="scientific">Rhizopogon vinicolor AM-OR11-026</name>
    <dbReference type="NCBI Taxonomy" id="1314800"/>
    <lineage>
        <taxon>Eukaryota</taxon>
        <taxon>Fungi</taxon>
        <taxon>Dikarya</taxon>
        <taxon>Basidiomycota</taxon>
        <taxon>Agaricomycotina</taxon>
        <taxon>Agaricomycetes</taxon>
        <taxon>Agaricomycetidae</taxon>
        <taxon>Boletales</taxon>
        <taxon>Suillineae</taxon>
        <taxon>Rhizopogonaceae</taxon>
        <taxon>Rhizopogon</taxon>
    </lineage>
</organism>
<feature type="transmembrane region" description="Helical" evidence="1">
    <location>
        <begin position="154"/>
        <end position="183"/>
    </location>
</feature>
<reference evidence="3 4" key="1">
    <citation type="submission" date="2016-06" db="EMBL/GenBank/DDBJ databases">
        <title>Comparative genomics of the ectomycorrhizal sister species Rhizopogon vinicolor and Rhizopogon vesiculosus (Basidiomycota: Boletales) reveals a divergence of the mating type B locus.</title>
        <authorList>
            <consortium name="DOE Joint Genome Institute"/>
            <person name="Mujic A.B."/>
            <person name="Kuo A."/>
            <person name="Tritt A."/>
            <person name="Lipzen A."/>
            <person name="Chen C."/>
            <person name="Johnson J."/>
            <person name="Sharma A."/>
            <person name="Barry K."/>
            <person name="Grigoriev I.V."/>
            <person name="Spatafora J.W."/>
        </authorList>
    </citation>
    <scope>NUCLEOTIDE SEQUENCE [LARGE SCALE GENOMIC DNA]</scope>
    <source>
        <strain evidence="3 4">AM-OR11-026</strain>
    </source>
</reference>
<evidence type="ECO:0000313" key="3">
    <source>
        <dbReference type="EMBL" id="OAX36723.1"/>
    </source>
</evidence>
<feature type="transmembrane region" description="Helical" evidence="1">
    <location>
        <begin position="90"/>
        <end position="108"/>
    </location>
</feature>
<proteinExistence type="predicted"/>
<dbReference type="Proteomes" id="UP000092154">
    <property type="component" value="Unassembled WGS sequence"/>
</dbReference>
<dbReference type="OrthoDB" id="2958007at2759"/>
<dbReference type="InParanoid" id="A0A1B7MVS5"/>
<keyword evidence="1" id="KW-1133">Transmembrane helix</keyword>
<feature type="transmembrane region" description="Helical" evidence="1">
    <location>
        <begin position="203"/>
        <end position="225"/>
    </location>
</feature>
<gene>
    <name evidence="3" type="ORF">K503DRAFT_281064</name>
</gene>
<accession>A0A1B7MVS5</accession>
<evidence type="ECO:0000259" key="2">
    <source>
        <dbReference type="Pfam" id="PF20151"/>
    </source>
</evidence>
<keyword evidence="4" id="KW-1185">Reference proteome</keyword>
<feature type="domain" description="DUF6533" evidence="2">
    <location>
        <begin position="55"/>
        <end position="100"/>
    </location>
</feature>